<dbReference type="EMBL" id="CP018044">
    <property type="protein sequence ID" value="ATU20088.1"/>
    <property type="molecule type" value="Genomic_DNA"/>
</dbReference>
<dbReference type="AlphaFoldDB" id="A0A2D3D4R4"/>
<sequence>MRLIADTDQALQYQGRTERTEDGQLWVFPYTQARFRFTGTTLSVRLRNHWNYGDIRLGVIIDGTQYSVRVPSPAEPQLPPYAEEDEGVLTLRIADHLPAIEHRAVVFKRQDGGMHYMEFIGVGIDDDARIMAPLDAPSERRIEIYGDSVSCGERNEAVLYTGKADPDVDLSSYSNAWYSYGAVAARALGAELRIIAQGGAPLLDGIGWFDAPNYKGMESIWDRVRYNPALGATSMWDFDDYAPQVVVVALGQNDSHPDDFMADDYDGATAAHWRARYADFVRALRARYPEARIVCTTTVLEHSTQWDRAIREAVDEVGDPRVSYFGYTRAGNGTPGHPRIAEDEEMARELVAYLKSFGDDVWHGR</sequence>
<dbReference type="InterPro" id="IPR013830">
    <property type="entry name" value="SGNH_hydro"/>
</dbReference>
<proteinExistence type="predicted"/>
<evidence type="ECO:0000259" key="2">
    <source>
        <dbReference type="Pfam" id="PF17996"/>
    </source>
</evidence>
<feature type="domain" description="SGNH hydrolase-type esterase" evidence="1">
    <location>
        <begin position="145"/>
        <end position="308"/>
    </location>
</feature>
<dbReference type="RefSeq" id="WP_099721031.1">
    <property type="nucleotide sequence ID" value="NZ_CP018044.1"/>
</dbReference>
<feature type="domain" description="Carbohydrate esterase 2 N-terminal" evidence="2">
    <location>
        <begin position="13"/>
        <end position="133"/>
    </location>
</feature>
<evidence type="ECO:0000313" key="3">
    <source>
        <dbReference type="EMBL" id="ATU20088.1"/>
    </source>
</evidence>
<dbReference type="Pfam" id="PF13472">
    <property type="entry name" value="Lipase_GDSL_2"/>
    <property type="match status" value="1"/>
</dbReference>
<dbReference type="Gene3D" id="2.60.120.260">
    <property type="entry name" value="Galactose-binding domain-like"/>
    <property type="match status" value="1"/>
</dbReference>
<dbReference type="SUPFAM" id="SSF52266">
    <property type="entry name" value="SGNH hydrolase"/>
    <property type="match status" value="1"/>
</dbReference>
<accession>A0A2D3D4R4</accession>
<dbReference type="PANTHER" id="PTHR37834">
    <property type="entry name" value="GDSL-LIKE LIPASE/ACYLHYDROLASE DOMAIN PROTEIN (AFU_ORTHOLOGUE AFUA_2G00620)"/>
    <property type="match status" value="1"/>
</dbReference>
<dbReference type="InterPro" id="IPR040794">
    <property type="entry name" value="CE2_N"/>
</dbReference>
<dbReference type="Pfam" id="PF17996">
    <property type="entry name" value="CE2_N"/>
    <property type="match status" value="1"/>
</dbReference>
<dbReference type="PANTHER" id="PTHR37834:SF2">
    <property type="entry name" value="ESTERASE, SGNH HYDROLASE-TYPE"/>
    <property type="match status" value="1"/>
</dbReference>
<protein>
    <submittedName>
        <fullName evidence="3">Electron transporter RnfD</fullName>
    </submittedName>
</protein>
<name>A0A2D3D4R4_9BIFI</name>
<dbReference type="Proteomes" id="UP000229907">
    <property type="component" value="Chromosome"/>
</dbReference>
<dbReference type="Gene3D" id="3.40.50.1110">
    <property type="entry name" value="SGNH hydrolase"/>
    <property type="match status" value="1"/>
</dbReference>
<dbReference type="InterPro" id="IPR052762">
    <property type="entry name" value="PCW_deacetylase/CE"/>
</dbReference>
<reference evidence="3 4" key="1">
    <citation type="submission" date="2016-11" db="EMBL/GenBank/DDBJ databases">
        <title>complete genome sequence of Bifidobacterium choerinum strain FMB-1.</title>
        <authorList>
            <person name="Park C.-S."/>
            <person name="Jung D.-H."/>
            <person name="Choi D.-S."/>
        </authorList>
    </citation>
    <scope>NUCLEOTIDE SEQUENCE [LARGE SCALE GENOMIC DNA]</scope>
    <source>
        <strain evidence="3 4">FMB-1</strain>
    </source>
</reference>
<dbReference type="KEGG" id="bcho:BcFMB_03100"/>
<evidence type="ECO:0000259" key="1">
    <source>
        <dbReference type="Pfam" id="PF13472"/>
    </source>
</evidence>
<organism evidence="3 4">
    <name type="scientific">Bifidobacterium choerinum</name>
    <dbReference type="NCBI Taxonomy" id="35760"/>
    <lineage>
        <taxon>Bacteria</taxon>
        <taxon>Bacillati</taxon>
        <taxon>Actinomycetota</taxon>
        <taxon>Actinomycetes</taxon>
        <taxon>Bifidobacteriales</taxon>
        <taxon>Bifidobacteriaceae</taxon>
        <taxon>Bifidobacterium</taxon>
    </lineage>
</organism>
<dbReference type="InterPro" id="IPR036514">
    <property type="entry name" value="SGNH_hydro_sf"/>
</dbReference>
<gene>
    <name evidence="3" type="ORF">BcFMB_03100</name>
</gene>
<evidence type="ECO:0000313" key="4">
    <source>
        <dbReference type="Proteomes" id="UP000229907"/>
    </source>
</evidence>